<evidence type="ECO:0000313" key="2">
    <source>
        <dbReference type="Proteomes" id="UP001209854"/>
    </source>
</evidence>
<dbReference type="Proteomes" id="UP001209854">
    <property type="component" value="Unassembled WGS sequence"/>
</dbReference>
<protein>
    <submittedName>
        <fullName evidence="1">Toluene tolerance protein</fullName>
    </submittedName>
</protein>
<gene>
    <name evidence="1" type="ORF">NX722_18710</name>
</gene>
<dbReference type="EMBL" id="JAPFCC010000001">
    <property type="protein sequence ID" value="MCW7554612.1"/>
    <property type="molecule type" value="Genomic_DNA"/>
</dbReference>
<evidence type="ECO:0000313" key="1">
    <source>
        <dbReference type="EMBL" id="MCW7554612.1"/>
    </source>
</evidence>
<proteinExistence type="predicted"/>
<dbReference type="SUPFAM" id="SSF56112">
    <property type="entry name" value="Protein kinase-like (PK-like)"/>
    <property type="match status" value="1"/>
</dbReference>
<name>A0ABT3MZ04_9GAMM</name>
<keyword evidence="2" id="KW-1185">Reference proteome</keyword>
<reference evidence="1 2" key="1">
    <citation type="submission" date="2022-10" db="EMBL/GenBank/DDBJ databases">
        <title>High-quality genome sequences of two octocoral-associated bacteria, Endozoicomonas euniceicola EF212 and Endozoicomonas gorgoniicola PS125.</title>
        <authorList>
            <person name="Chiou Y.-J."/>
            <person name="Chen Y.-H."/>
        </authorList>
    </citation>
    <scope>NUCLEOTIDE SEQUENCE [LARGE SCALE GENOMIC DNA]</scope>
    <source>
        <strain evidence="1 2">PS125</strain>
    </source>
</reference>
<dbReference type="RefSeq" id="WP_262564360.1">
    <property type="nucleotide sequence ID" value="NZ_JAPFCC010000001.1"/>
</dbReference>
<organism evidence="1 2">
    <name type="scientific">Endozoicomonas gorgoniicola</name>
    <dbReference type="NCBI Taxonomy" id="1234144"/>
    <lineage>
        <taxon>Bacteria</taxon>
        <taxon>Pseudomonadati</taxon>
        <taxon>Pseudomonadota</taxon>
        <taxon>Gammaproteobacteria</taxon>
        <taxon>Oceanospirillales</taxon>
        <taxon>Endozoicomonadaceae</taxon>
        <taxon>Endozoicomonas</taxon>
    </lineage>
</organism>
<accession>A0ABT3MZ04</accession>
<dbReference type="InterPro" id="IPR011009">
    <property type="entry name" value="Kinase-like_dom_sf"/>
</dbReference>
<sequence length="224" mass="25623">MRRLFGKRLSDRDFQTLRKGAEVIERDGDGDKVLRLNDGSFLKLFMVKSRFSSARFLPYSVRFARNADRLHQLNIPTVKIINCYRIPSIARTAVHYQPLPGKTLRQALPLVSEQQRQQLLADNARLIARMHRLGVYFRSAHLGNIVQQPDGTLGLIDIADMRFSFGALKKELCLRNFCHMARYEVDVAYLLENNTFPSVYAEQANNIDAEEVARVIQAGTVNEI</sequence>
<comment type="caution">
    <text evidence="1">The sequence shown here is derived from an EMBL/GenBank/DDBJ whole genome shotgun (WGS) entry which is preliminary data.</text>
</comment>